<dbReference type="PANTHER" id="PTHR42905">
    <property type="entry name" value="PHOSPHOENOLPYRUVATE CARBOXYLASE"/>
    <property type="match status" value="1"/>
</dbReference>
<sequence>MANRAAATLRSYLSDPAKTLVCPGVQDGLSARVCLGQGFEVLYMTGAGTAISTLGAPDLGLTTADDMVRNAGMIASLDRSTPVIADADTGFGGPVMVARTRYILSGVAALHIEDQVLAKRCGHLLGKELVDTATYVARIRAADAARKALGSDLVLIARTDALQSLGFDEAVARLKAAVAAGADVAFLEGMRDLGEMRRVVEVMAPMPCLLNMVAGGVTPLVDAAMAKEMGYKIVIWPCFAMTAAYLAYRQAAEELKTTGAIKERLKDDGKTVDGGVRELFELCGLSKCAEFDKEMGGKAYDKGV</sequence>
<dbReference type="InterPro" id="IPR015813">
    <property type="entry name" value="Pyrv/PenolPyrv_kinase-like_dom"/>
</dbReference>
<reference evidence="2 3" key="1">
    <citation type="journal article" date="2016" name="Genome Announc.">
        <title>Genome Sequence of Madurella mycetomatis mm55, Isolated from a Human Mycetoma Case in Sudan.</title>
        <authorList>
            <person name="Smit S."/>
            <person name="Derks M.F."/>
            <person name="Bervoets S."/>
            <person name="Fahal A."/>
            <person name="van Leeuwen W."/>
            <person name="van Belkum A."/>
            <person name="van de Sande W.W."/>
        </authorList>
    </citation>
    <scope>NUCLEOTIDE SEQUENCE [LARGE SCALE GENOMIC DNA]</scope>
    <source>
        <strain evidence="3">mm55</strain>
    </source>
</reference>
<dbReference type="InterPro" id="IPR039556">
    <property type="entry name" value="ICL/PEPM"/>
</dbReference>
<dbReference type="InterPro" id="IPR040442">
    <property type="entry name" value="Pyrv_kinase-like_dom_sf"/>
</dbReference>
<evidence type="ECO:0000313" key="3">
    <source>
        <dbReference type="Proteomes" id="UP000078237"/>
    </source>
</evidence>
<dbReference type="Pfam" id="PF13714">
    <property type="entry name" value="PEP_mutase"/>
    <property type="match status" value="1"/>
</dbReference>
<dbReference type="STRING" id="100816.A0A175W601"/>
<dbReference type="Gene3D" id="3.20.20.60">
    <property type="entry name" value="Phosphoenolpyruvate-binding domains"/>
    <property type="match status" value="1"/>
</dbReference>
<evidence type="ECO:0000256" key="1">
    <source>
        <dbReference type="ARBA" id="ARBA00001050"/>
    </source>
</evidence>
<proteinExistence type="predicted"/>
<dbReference type="InterPro" id="IPR018523">
    <property type="entry name" value="Isocitrate_lyase_ph_CS"/>
</dbReference>
<dbReference type="VEuPathDB" id="FungiDB:MMYC01_204310"/>
<dbReference type="CDD" id="cd00377">
    <property type="entry name" value="ICL_PEPM"/>
    <property type="match status" value="1"/>
</dbReference>
<name>A0A175W601_9PEZI</name>
<dbReference type="OrthoDB" id="1923844at2759"/>
<organism evidence="2 3">
    <name type="scientific">Madurella mycetomatis</name>
    <dbReference type="NCBI Taxonomy" id="100816"/>
    <lineage>
        <taxon>Eukaryota</taxon>
        <taxon>Fungi</taxon>
        <taxon>Dikarya</taxon>
        <taxon>Ascomycota</taxon>
        <taxon>Pezizomycotina</taxon>
        <taxon>Sordariomycetes</taxon>
        <taxon>Sordariomycetidae</taxon>
        <taxon>Sordariales</taxon>
        <taxon>Sordariales incertae sedis</taxon>
        <taxon>Madurella</taxon>
    </lineage>
</organism>
<evidence type="ECO:0000313" key="2">
    <source>
        <dbReference type="EMBL" id="KXX79005.1"/>
    </source>
</evidence>
<dbReference type="AlphaFoldDB" id="A0A175W601"/>
<dbReference type="SUPFAM" id="SSF51621">
    <property type="entry name" value="Phosphoenolpyruvate/pyruvate domain"/>
    <property type="match status" value="1"/>
</dbReference>
<dbReference type="PANTHER" id="PTHR42905:SF2">
    <property type="entry name" value="PHOSPHOENOLPYRUVATE CARBOXYLASE FAMILY PROTEIN"/>
    <property type="match status" value="1"/>
</dbReference>
<dbReference type="PROSITE" id="PS00161">
    <property type="entry name" value="ISOCITRATE_LYASE"/>
    <property type="match status" value="1"/>
</dbReference>
<dbReference type="Proteomes" id="UP000078237">
    <property type="component" value="Unassembled WGS sequence"/>
</dbReference>
<keyword evidence="3" id="KW-1185">Reference proteome</keyword>
<dbReference type="GO" id="GO:0046421">
    <property type="term" value="F:methylisocitrate lyase activity"/>
    <property type="evidence" value="ECO:0007669"/>
    <property type="project" value="UniProtKB-EC"/>
</dbReference>
<accession>A0A175W601</accession>
<comment type="catalytic activity">
    <reaction evidence="1">
        <text>(2S,3R)-3-hydroxybutane-1,2,3-tricarboxylate = pyruvate + succinate</text>
        <dbReference type="Rhea" id="RHEA:16809"/>
        <dbReference type="ChEBI" id="CHEBI:15361"/>
        <dbReference type="ChEBI" id="CHEBI:30031"/>
        <dbReference type="ChEBI" id="CHEBI:57429"/>
        <dbReference type="EC" id="4.1.3.30"/>
    </reaction>
</comment>
<comment type="caution">
    <text evidence="2">The sequence shown here is derived from an EMBL/GenBank/DDBJ whole genome shotgun (WGS) entry which is preliminary data.</text>
</comment>
<protein>
    <submittedName>
        <fullName evidence="2">Carboxyvinyl-carboxyphosphonate phosphorylmutase</fullName>
    </submittedName>
</protein>
<dbReference type="EMBL" id="LCTW02000100">
    <property type="protein sequence ID" value="KXX79005.1"/>
    <property type="molecule type" value="Genomic_DNA"/>
</dbReference>
<gene>
    <name evidence="2" type="ORF">MMYC01_204310</name>
</gene>